<evidence type="ECO:0000313" key="4">
    <source>
        <dbReference type="EMBL" id="AZN73717.1"/>
    </source>
</evidence>
<dbReference type="KEGG" id="abaw:D5400_09630"/>
<evidence type="ECO:0000256" key="2">
    <source>
        <dbReference type="ARBA" id="ARBA00023008"/>
    </source>
</evidence>
<dbReference type="Gene3D" id="2.60.40.420">
    <property type="entry name" value="Cupredoxins - blue copper proteins"/>
    <property type="match status" value="1"/>
</dbReference>
<dbReference type="PANTHER" id="PTHR38439">
    <property type="entry name" value="AURACYANIN-B"/>
    <property type="match status" value="1"/>
</dbReference>
<dbReference type="GO" id="GO:0005507">
    <property type="term" value="F:copper ion binding"/>
    <property type="evidence" value="ECO:0007669"/>
    <property type="project" value="InterPro"/>
</dbReference>
<dbReference type="OrthoDB" id="9816061at2"/>
<dbReference type="SUPFAM" id="SSF49503">
    <property type="entry name" value="Cupredoxins"/>
    <property type="match status" value="1"/>
</dbReference>
<evidence type="ECO:0000313" key="5">
    <source>
        <dbReference type="Proteomes" id="UP000268192"/>
    </source>
</evidence>
<name>A0A3Q8XRM8_9HYPH</name>
<dbReference type="CDD" id="cd04211">
    <property type="entry name" value="Cupredoxin_like_2"/>
    <property type="match status" value="1"/>
</dbReference>
<keyword evidence="2" id="KW-0186">Copper</keyword>
<protein>
    <submittedName>
        <fullName evidence="4">Copper oxidase</fullName>
    </submittedName>
</protein>
<dbReference type="AlphaFoldDB" id="A0A3Q8XRM8"/>
<dbReference type="InterPro" id="IPR033138">
    <property type="entry name" value="Cu_oxidase_CS"/>
</dbReference>
<dbReference type="GO" id="GO:0009055">
    <property type="term" value="F:electron transfer activity"/>
    <property type="evidence" value="ECO:0007669"/>
    <property type="project" value="InterPro"/>
</dbReference>
<organism evidence="4 5">
    <name type="scientific">Georhizobium profundi</name>
    <dbReference type="NCBI Taxonomy" id="2341112"/>
    <lineage>
        <taxon>Bacteria</taxon>
        <taxon>Pseudomonadati</taxon>
        <taxon>Pseudomonadota</taxon>
        <taxon>Alphaproteobacteria</taxon>
        <taxon>Hyphomicrobiales</taxon>
        <taxon>Rhizobiaceae</taxon>
        <taxon>Georhizobium</taxon>
    </lineage>
</organism>
<sequence>MAVGKPGNAAQVDRTVEIRMHETDDGQMLFEPASLEVSRGETIRFALANDGALDHEFVLDDPAKNQEHKEVMQRFPEMEHDDPNSARLAPGANGEIVWTFTNEGTFEFACLIPGHYESGMHAAVEVIDGNAAN</sequence>
<accession>A0A3Q8XRM8</accession>
<evidence type="ECO:0000259" key="3">
    <source>
        <dbReference type="Pfam" id="PF00127"/>
    </source>
</evidence>
<proteinExistence type="predicted"/>
<dbReference type="PANTHER" id="PTHR38439:SF3">
    <property type="entry name" value="COPPER-RESISTANT CUPROPROTEIN COPI"/>
    <property type="match status" value="1"/>
</dbReference>
<gene>
    <name evidence="4" type="ORF">D5400_09630</name>
</gene>
<keyword evidence="1" id="KW-0479">Metal-binding</keyword>
<dbReference type="InterPro" id="IPR000923">
    <property type="entry name" value="BlueCu_1"/>
</dbReference>
<dbReference type="PROSITE" id="PS00079">
    <property type="entry name" value="MULTICOPPER_OXIDASE1"/>
    <property type="match status" value="1"/>
</dbReference>
<evidence type="ECO:0000256" key="1">
    <source>
        <dbReference type="ARBA" id="ARBA00022723"/>
    </source>
</evidence>
<dbReference type="InterPro" id="IPR008972">
    <property type="entry name" value="Cupredoxin"/>
</dbReference>
<dbReference type="EMBL" id="CP032509">
    <property type="protein sequence ID" value="AZN73717.1"/>
    <property type="molecule type" value="Genomic_DNA"/>
</dbReference>
<dbReference type="InterPro" id="IPR050845">
    <property type="entry name" value="Cu-binding_ET"/>
</dbReference>
<keyword evidence="5" id="KW-1185">Reference proteome</keyword>
<dbReference type="Proteomes" id="UP000268192">
    <property type="component" value="Chromosome"/>
</dbReference>
<feature type="domain" description="Blue (type 1) copper" evidence="3">
    <location>
        <begin position="22"/>
        <end position="126"/>
    </location>
</feature>
<reference evidence="4 5" key="1">
    <citation type="submission" date="2018-09" db="EMBL/GenBank/DDBJ databases">
        <title>Marinorhizobium profundi gen. nov., sp. nov., isolated from a deep-sea sediment sample from the New Britain Trench and proposal of Marinorhizobiaceae fam. nov. in the order Rhizobiales of the class Alphaproteobacteria.</title>
        <authorList>
            <person name="Cao J."/>
        </authorList>
    </citation>
    <scope>NUCLEOTIDE SEQUENCE [LARGE SCALE GENOMIC DNA]</scope>
    <source>
        <strain evidence="4 5">WS11</strain>
    </source>
</reference>
<dbReference type="Pfam" id="PF00127">
    <property type="entry name" value="Copper-bind"/>
    <property type="match status" value="1"/>
</dbReference>